<dbReference type="InterPro" id="IPR014752">
    <property type="entry name" value="Arrestin-like_C"/>
</dbReference>
<dbReference type="Proteomes" id="UP001610432">
    <property type="component" value="Unassembled WGS sequence"/>
</dbReference>
<evidence type="ECO:0000313" key="1">
    <source>
        <dbReference type="EMBL" id="KAL2863341.1"/>
    </source>
</evidence>
<reference evidence="1 2" key="1">
    <citation type="submission" date="2024-07" db="EMBL/GenBank/DDBJ databases">
        <title>Section-level genome sequencing and comparative genomics of Aspergillus sections Usti and Cavernicolus.</title>
        <authorList>
            <consortium name="Lawrence Berkeley National Laboratory"/>
            <person name="Nybo J.L."/>
            <person name="Vesth T.C."/>
            <person name="Theobald S."/>
            <person name="Frisvad J.C."/>
            <person name="Larsen T.O."/>
            <person name="Kjaerboelling I."/>
            <person name="Rothschild-Mancinelli K."/>
            <person name="Lyhne E.K."/>
            <person name="Kogle M.E."/>
            <person name="Barry K."/>
            <person name="Clum A."/>
            <person name="Na H."/>
            <person name="Ledsgaard L."/>
            <person name="Lin J."/>
            <person name="Lipzen A."/>
            <person name="Kuo A."/>
            <person name="Riley R."/>
            <person name="Mondo S."/>
            <person name="Labutti K."/>
            <person name="Haridas S."/>
            <person name="Pangalinan J."/>
            <person name="Salamov A.A."/>
            <person name="Simmons B.A."/>
            <person name="Magnuson J.K."/>
            <person name="Chen J."/>
            <person name="Drula E."/>
            <person name="Henrissat B."/>
            <person name="Wiebenga A."/>
            <person name="Lubbers R.J."/>
            <person name="Gomes A.C."/>
            <person name="Macurrencykelacurrency M.R."/>
            <person name="Stajich J."/>
            <person name="Grigoriev I.V."/>
            <person name="Mortensen U.H."/>
            <person name="De Vries R.P."/>
            <person name="Baker S.E."/>
            <person name="Andersen M.R."/>
        </authorList>
    </citation>
    <scope>NUCLEOTIDE SEQUENCE [LARGE SCALE GENOMIC DNA]</scope>
    <source>
        <strain evidence="1 2">CBS 449.75</strain>
    </source>
</reference>
<accession>A0ABR4LFP4</accession>
<dbReference type="InterPro" id="IPR039634">
    <property type="entry name" value="Bul1-like"/>
</dbReference>
<dbReference type="GeneID" id="98146653"/>
<evidence type="ECO:0008006" key="3">
    <source>
        <dbReference type="Google" id="ProtNLM"/>
    </source>
</evidence>
<dbReference type="RefSeq" id="XP_070882320.1">
    <property type="nucleotide sequence ID" value="XM_071031581.1"/>
</dbReference>
<dbReference type="PANTHER" id="PTHR31904">
    <property type="entry name" value="BYPASS OF STOP CODON PROTEIN 5-RELATED"/>
    <property type="match status" value="1"/>
</dbReference>
<dbReference type="PANTHER" id="PTHR31904:SF1">
    <property type="entry name" value="BYPASS OF STOP CODON PROTEIN 5-RELATED"/>
    <property type="match status" value="1"/>
</dbReference>
<evidence type="ECO:0000313" key="2">
    <source>
        <dbReference type="Proteomes" id="UP001610432"/>
    </source>
</evidence>
<dbReference type="EMBL" id="JBFXLQ010000053">
    <property type="protein sequence ID" value="KAL2863341.1"/>
    <property type="molecule type" value="Genomic_DNA"/>
</dbReference>
<protein>
    <recommendedName>
        <fullName evidence="3">Arrestin-like N-terminal domain-containing protein</fullName>
    </recommendedName>
</protein>
<name>A0ABR4LFP4_9EURO</name>
<dbReference type="Gene3D" id="2.60.40.640">
    <property type="match status" value="1"/>
</dbReference>
<comment type="caution">
    <text evidence="1">The sequence shown here is derived from an EMBL/GenBank/DDBJ whole genome shotgun (WGS) entry which is preliminary data.</text>
</comment>
<proteinExistence type="predicted"/>
<organism evidence="1 2">
    <name type="scientific">Aspergillus lucknowensis</name>
    <dbReference type="NCBI Taxonomy" id="176173"/>
    <lineage>
        <taxon>Eukaryota</taxon>
        <taxon>Fungi</taxon>
        <taxon>Dikarya</taxon>
        <taxon>Ascomycota</taxon>
        <taxon>Pezizomycotina</taxon>
        <taxon>Eurotiomycetes</taxon>
        <taxon>Eurotiomycetidae</taxon>
        <taxon>Eurotiales</taxon>
        <taxon>Aspergillaceae</taxon>
        <taxon>Aspergillus</taxon>
        <taxon>Aspergillus subgen. Nidulantes</taxon>
    </lineage>
</organism>
<gene>
    <name evidence="1" type="ORF">BJX67DRAFT_374666</name>
</gene>
<sequence>MRRTIDCSHMLSMEIHVKGPQDQSPTRQFVSSFATGERIDGLVVILSQNDLIFDNMHIHFLGEQSTSIPSNTPSKAHHQVIKLVQDIDPSTLPNPKVFQKGRRYNIPFSFEVPDYLPASSCPHSAHPLIKAAHLHPPPSIGEAAIAGFGGKLRDDLAPEGCKTVYSIYAKLERPNITTGLQETIIERILKVRIKPLAGDVPLPDVPLGSLADDYSLYQEGNIQDSKSKSPTGQLAVTLEQPECFWLPLRDPISLISKAVRLFFVYTPSNPQATLPVEPPDLKSLRAQIVATTLYTTKFDDTQPPPKQRNFFNRPINFRDAELPISIPSLPRLRWTRDETGVETGAGPSYTATLLVPVTLPMEKKLVPTFHSCLISRIYSLSFQLSVHGSSSTFRLRAPMQIAAERDPSALPSYNASVGVIGELNESDL</sequence>
<keyword evidence="2" id="KW-1185">Reference proteome</keyword>